<evidence type="ECO:0000313" key="3">
    <source>
        <dbReference type="Proteomes" id="UP001597011"/>
    </source>
</evidence>
<dbReference type="EMBL" id="JBHTIB010000012">
    <property type="protein sequence ID" value="MFD0836542.1"/>
    <property type="molecule type" value="Genomic_DNA"/>
</dbReference>
<protein>
    <submittedName>
        <fullName evidence="2">DUF6048 family protein</fullName>
    </submittedName>
</protein>
<reference evidence="3" key="1">
    <citation type="journal article" date="2019" name="Int. J. Syst. Evol. Microbiol.">
        <title>The Global Catalogue of Microorganisms (GCM) 10K type strain sequencing project: providing services to taxonomists for standard genome sequencing and annotation.</title>
        <authorList>
            <consortium name="The Broad Institute Genomics Platform"/>
            <consortium name="The Broad Institute Genome Sequencing Center for Infectious Disease"/>
            <person name="Wu L."/>
            <person name="Ma J."/>
        </authorList>
    </citation>
    <scope>NUCLEOTIDE SEQUENCE [LARGE SCALE GENOMIC DNA]</scope>
    <source>
        <strain evidence="3">CCUG 60529</strain>
    </source>
</reference>
<comment type="caution">
    <text evidence="2">The sequence shown here is derived from an EMBL/GenBank/DDBJ whole genome shotgun (WGS) entry which is preliminary data.</text>
</comment>
<dbReference type="RefSeq" id="WP_379942665.1">
    <property type="nucleotide sequence ID" value="NZ_JBHTIB010000012.1"/>
</dbReference>
<dbReference type="Proteomes" id="UP001597011">
    <property type="component" value="Unassembled WGS sequence"/>
</dbReference>
<keyword evidence="3" id="KW-1185">Reference proteome</keyword>
<feature type="signal peptide" evidence="1">
    <location>
        <begin position="1"/>
        <end position="26"/>
    </location>
</feature>
<name>A0ABW3BWR7_9FLAO</name>
<dbReference type="Pfam" id="PF19515">
    <property type="entry name" value="DUF6048"/>
    <property type="match status" value="1"/>
</dbReference>
<proteinExistence type="predicted"/>
<feature type="chain" id="PRO_5045536267" evidence="1">
    <location>
        <begin position="27"/>
        <end position="243"/>
    </location>
</feature>
<gene>
    <name evidence="2" type="ORF">ACFQ0I_12255</name>
</gene>
<keyword evidence="1" id="KW-0732">Signal</keyword>
<organism evidence="2 3">
    <name type="scientific">Mariniflexile aquimaris</name>
    <dbReference type="NCBI Taxonomy" id="881009"/>
    <lineage>
        <taxon>Bacteria</taxon>
        <taxon>Pseudomonadati</taxon>
        <taxon>Bacteroidota</taxon>
        <taxon>Flavobacteriia</taxon>
        <taxon>Flavobacteriales</taxon>
        <taxon>Flavobacteriaceae</taxon>
        <taxon>Mariniflexile</taxon>
    </lineage>
</organism>
<evidence type="ECO:0000256" key="1">
    <source>
        <dbReference type="SAM" id="SignalP"/>
    </source>
</evidence>
<dbReference type="InterPro" id="IPR046111">
    <property type="entry name" value="DUF6048"/>
</dbReference>
<accession>A0ABW3BWR7</accession>
<evidence type="ECO:0000313" key="2">
    <source>
        <dbReference type="EMBL" id="MFD0836542.1"/>
    </source>
</evidence>
<sequence length="243" mass="27865">MKQKLILTFFTNSFFLLLLFWVPVNAQNDDAAKATKDSIKIKEKYGLRVGGDVVKLTRSFFDDAYSGFEVSADYRLKKRLYLAGELGFDEKNNTTDYLDVTTTGSYIKAGIDYNLYQNWLDMDNMIYSGFRIGASTFNQKLNSYTVYTTDQYWSPQYSSTDFQEFKGLTAIWGELIIGIKAELFNNLYLGLNAQLKILVSETEPDNFENLYIPGFNKTFDTTGIGVGFGYTLSYRIPLYKKDK</sequence>